<comment type="caution">
    <text evidence="5">The sequence shown here is derived from an EMBL/GenBank/DDBJ whole genome shotgun (WGS) entry which is preliminary data.</text>
</comment>
<keyword evidence="1 3" id="KW-0646">Protease inhibitor</keyword>
<name>A0A978VT09_ZIZJJ</name>
<evidence type="ECO:0000256" key="3">
    <source>
        <dbReference type="RuleBase" id="RU362130"/>
    </source>
</evidence>
<dbReference type="SUPFAM" id="SSF54403">
    <property type="entry name" value="Cystatin/monellin"/>
    <property type="match status" value="1"/>
</dbReference>
<dbReference type="PROSITE" id="PS00287">
    <property type="entry name" value="CYSTATIN"/>
    <property type="match status" value="1"/>
</dbReference>
<sequence>MNAVLEFVNVVKAKQQLVAGMLYYITLEAIDGGQKKVYETKVWVKAWEKFKEVEEFKLCDAPSDSTTITTTATTTSA</sequence>
<dbReference type="InterPro" id="IPR046350">
    <property type="entry name" value="Cystatin_sf"/>
</dbReference>
<dbReference type="GO" id="GO:0004869">
    <property type="term" value="F:cysteine-type endopeptidase inhibitor activity"/>
    <property type="evidence" value="ECO:0007669"/>
    <property type="project" value="UniProtKB-KW"/>
</dbReference>
<evidence type="ECO:0000256" key="1">
    <source>
        <dbReference type="ARBA" id="ARBA00022690"/>
    </source>
</evidence>
<dbReference type="PANTHER" id="PTHR11413:SF116">
    <property type="entry name" value="MULTICYSTATIN"/>
    <property type="match status" value="1"/>
</dbReference>
<feature type="domain" description="Cystatin" evidence="4">
    <location>
        <begin position="2"/>
        <end position="58"/>
    </location>
</feature>
<gene>
    <name evidence="5" type="ORF">FEM48_Zijuj02G0022000</name>
</gene>
<dbReference type="PANTHER" id="PTHR11413">
    <property type="entry name" value="CYSTATIN FAMILY MEMBER"/>
    <property type="match status" value="1"/>
</dbReference>
<organism evidence="5 6">
    <name type="scientific">Ziziphus jujuba var. spinosa</name>
    <dbReference type="NCBI Taxonomy" id="714518"/>
    <lineage>
        <taxon>Eukaryota</taxon>
        <taxon>Viridiplantae</taxon>
        <taxon>Streptophyta</taxon>
        <taxon>Embryophyta</taxon>
        <taxon>Tracheophyta</taxon>
        <taxon>Spermatophyta</taxon>
        <taxon>Magnoliopsida</taxon>
        <taxon>eudicotyledons</taxon>
        <taxon>Gunneridae</taxon>
        <taxon>Pentapetalae</taxon>
        <taxon>rosids</taxon>
        <taxon>fabids</taxon>
        <taxon>Rosales</taxon>
        <taxon>Rhamnaceae</taxon>
        <taxon>Paliureae</taxon>
        <taxon>Ziziphus</taxon>
    </lineage>
</organism>
<dbReference type="InterPro" id="IPR027214">
    <property type="entry name" value="Cystatin"/>
</dbReference>
<dbReference type="AlphaFoldDB" id="A0A978VT09"/>
<dbReference type="Pfam" id="PF16845">
    <property type="entry name" value="SQAPI"/>
    <property type="match status" value="1"/>
</dbReference>
<comment type="similarity">
    <text evidence="3">Belongs to the cystatin family. Phytocystatin subfamily.</text>
</comment>
<evidence type="ECO:0000313" key="6">
    <source>
        <dbReference type="Proteomes" id="UP000813462"/>
    </source>
</evidence>
<evidence type="ECO:0000259" key="4">
    <source>
        <dbReference type="Pfam" id="PF16845"/>
    </source>
</evidence>
<dbReference type="Gene3D" id="3.10.450.10">
    <property type="match status" value="1"/>
</dbReference>
<accession>A0A978VT09</accession>
<evidence type="ECO:0000256" key="2">
    <source>
        <dbReference type="ARBA" id="ARBA00022704"/>
    </source>
</evidence>
<protein>
    <recommendedName>
        <fullName evidence="3">Cysteine proteinase inhibitor</fullName>
    </recommendedName>
</protein>
<keyword evidence="2 3" id="KW-0789">Thiol protease inhibitor</keyword>
<dbReference type="Proteomes" id="UP000813462">
    <property type="component" value="Unassembled WGS sequence"/>
</dbReference>
<proteinExistence type="inferred from homology"/>
<dbReference type="InterPro" id="IPR018073">
    <property type="entry name" value="Prot_inh_cystat_CS"/>
</dbReference>
<reference evidence="5" key="1">
    <citation type="journal article" date="2021" name="Front. Plant Sci.">
        <title>Chromosome-Scale Genome Assembly for Chinese Sour Jujube and Insights Into Its Genome Evolution and Domestication Signature.</title>
        <authorList>
            <person name="Shen L.-Y."/>
            <person name="Luo H."/>
            <person name="Wang X.-L."/>
            <person name="Wang X.-M."/>
            <person name="Qiu X.-J."/>
            <person name="Liu H."/>
            <person name="Zhou S.-S."/>
            <person name="Jia K.-H."/>
            <person name="Nie S."/>
            <person name="Bao Y.-T."/>
            <person name="Zhang R.-G."/>
            <person name="Yun Q.-Z."/>
            <person name="Chai Y.-H."/>
            <person name="Lu J.-Y."/>
            <person name="Li Y."/>
            <person name="Zhao S.-W."/>
            <person name="Mao J.-F."/>
            <person name="Jia S.-G."/>
            <person name="Mao Y.-M."/>
        </authorList>
    </citation>
    <scope>NUCLEOTIDE SEQUENCE</scope>
    <source>
        <strain evidence="5">AT0</strain>
        <tissue evidence="5">Leaf</tissue>
    </source>
</reference>
<dbReference type="CDD" id="cd00042">
    <property type="entry name" value="CY"/>
    <property type="match status" value="1"/>
</dbReference>
<dbReference type="EMBL" id="JAEACU010000002">
    <property type="protein sequence ID" value="KAH7541954.1"/>
    <property type="molecule type" value="Genomic_DNA"/>
</dbReference>
<evidence type="ECO:0000313" key="5">
    <source>
        <dbReference type="EMBL" id="KAH7541954.1"/>
    </source>
</evidence>
<dbReference type="InterPro" id="IPR000010">
    <property type="entry name" value="Cystatin_dom"/>
</dbReference>